<dbReference type="EMBL" id="CP002581">
    <property type="protein sequence ID" value="AJK49763.1"/>
    <property type="molecule type" value="Genomic_DNA"/>
</dbReference>
<proteinExistence type="inferred from homology"/>
<accession>A0A0B6S265</accession>
<comment type="subcellular location">
    <subcellularLocation>
        <location evidence="1">Cell envelope</location>
    </subcellularLocation>
</comment>
<evidence type="ECO:0000259" key="6">
    <source>
        <dbReference type="PROSITE" id="PS50983"/>
    </source>
</evidence>
<evidence type="ECO:0000313" key="7">
    <source>
        <dbReference type="EMBL" id="AJK49763.1"/>
    </source>
</evidence>
<dbReference type="GO" id="GO:1901678">
    <property type="term" value="P:iron coordination entity transport"/>
    <property type="evidence" value="ECO:0007669"/>
    <property type="project" value="UniProtKB-ARBA"/>
</dbReference>
<keyword evidence="3" id="KW-0813">Transport</keyword>
<keyword evidence="4" id="KW-0408">Iron</keyword>
<dbReference type="AlphaFoldDB" id="A0A0B6S265"/>
<dbReference type="HOGENOM" id="CLU_038034_10_0_4"/>
<organism evidence="7 8">
    <name type="scientific">Burkholderia plantarii</name>
    <dbReference type="NCBI Taxonomy" id="41899"/>
    <lineage>
        <taxon>Bacteria</taxon>
        <taxon>Pseudomonadati</taxon>
        <taxon>Pseudomonadota</taxon>
        <taxon>Betaproteobacteria</taxon>
        <taxon>Burkholderiales</taxon>
        <taxon>Burkholderiaceae</taxon>
        <taxon>Burkholderia</taxon>
    </lineage>
</organism>
<dbReference type="Gene3D" id="3.40.50.1980">
    <property type="entry name" value="Nitrogenase molybdenum iron protein domain"/>
    <property type="match status" value="2"/>
</dbReference>
<evidence type="ECO:0000313" key="8">
    <source>
        <dbReference type="Proteomes" id="UP000031838"/>
    </source>
</evidence>
<protein>
    <submittedName>
        <fullName evidence="7">ABC transporter, substrate binding protein</fullName>
    </submittedName>
</protein>
<dbReference type="PROSITE" id="PS51318">
    <property type="entry name" value="TAT"/>
    <property type="match status" value="1"/>
</dbReference>
<dbReference type="Proteomes" id="UP000031838">
    <property type="component" value="Chromosome 2"/>
</dbReference>
<name>A0A0B6S265_BURPL</name>
<sequence length="343" mass="36229">MSRPLSVRRAPPARRLDPRRRRWLAQGGALGLLGALAWSAPLRAAAPAAAASAGAASAAVPAAIPTRVVSMNWELTETLLALGVVPIGVSLPDWYRSSIVEPPLPPGVADIGLLYQPNFEVLLALKPDLLVITPGHMPALRTLQRIAPTITLSQYMTSAQPYRDLCGETVTLGARLGRTGRADQLVAEAARTTEAVRARLAARPALLRHPLIVADLVDDRHLRVYGRGSLFDEMLAKLGAANAAHPRDGGATWPTQAGYTLVPLQRLAEVPEASVLLVGPVKPAARRGLDGNAIWQALPAVRERRVAKLPVIAPYGGLVSMQRFAEAIEAALTTIEAGGGGVA</sequence>
<evidence type="ECO:0000256" key="1">
    <source>
        <dbReference type="ARBA" id="ARBA00004196"/>
    </source>
</evidence>
<dbReference type="InterPro" id="IPR002491">
    <property type="entry name" value="ABC_transptr_periplasmic_BD"/>
</dbReference>
<dbReference type="InterPro" id="IPR051313">
    <property type="entry name" value="Bact_iron-sidero_bind"/>
</dbReference>
<comment type="similarity">
    <text evidence="2">Belongs to the bacterial solute-binding protein 8 family.</text>
</comment>
<evidence type="ECO:0000256" key="2">
    <source>
        <dbReference type="ARBA" id="ARBA00008814"/>
    </source>
</evidence>
<feature type="domain" description="Fe/B12 periplasmic-binding" evidence="6">
    <location>
        <begin position="67"/>
        <end position="336"/>
    </location>
</feature>
<reference evidence="8" key="1">
    <citation type="submission" date="2011-03" db="EMBL/GenBank/DDBJ databases">
        <authorList>
            <person name="Voget S."/>
            <person name="Streit W.R."/>
            <person name="Jaeger K.E."/>
            <person name="Daniel R."/>
        </authorList>
    </citation>
    <scope>NUCLEOTIDE SEQUENCE [LARGE SCALE GENOMIC DNA]</scope>
    <source>
        <strain evidence="8">PG1</strain>
    </source>
</reference>
<reference evidence="7 8" key="2">
    <citation type="journal article" date="2016" name="Appl. Microbiol. Biotechnol.">
        <title>Mutations improving production and secretion of extracellular lipase by Burkholderia glumae PG1.</title>
        <authorList>
            <person name="Knapp A."/>
            <person name="Voget S."/>
            <person name="Gao R."/>
            <person name="Zaburannyi N."/>
            <person name="Krysciak D."/>
            <person name="Breuer M."/>
            <person name="Hauer B."/>
            <person name="Streit W.R."/>
            <person name="Muller R."/>
            <person name="Daniel R."/>
            <person name="Jaeger K.E."/>
        </authorList>
    </citation>
    <scope>NUCLEOTIDE SEQUENCE [LARGE SCALE GENOMIC DNA]</scope>
    <source>
        <strain evidence="7 8">PG1</strain>
    </source>
</reference>
<evidence type="ECO:0000256" key="5">
    <source>
        <dbReference type="ARBA" id="ARBA00022729"/>
    </source>
</evidence>
<keyword evidence="5" id="KW-0732">Signal</keyword>
<dbReference type="SUPFAM" id="SSF53807">
    <property type="entry name" value="Helical backbone' metal receptor"/>
    <property type="match status" value="1"/>
</dbReference>
<dbReference type="PROSITE" id="PS50983">
    <property type="entry name" value="FE_B12_PBP"/>
    <property type="match status" value="1"/>
</dbReference>
<evidence type="ECO:0000256" key="4">
    <source>
        <dbReference type="ARBA" id="ARBA00022496"/>
    </source>
</evidence>
<dbReference type="RefSeq" id="WP_042628146.1">
    <property type="nucleotide sequence ID" value="NZ_CP002581.1"/>
</dbReference>
<dbReference type="GO" id="GO:0030288">
    <property type="term" value="C:outer membrane-bounded periplasmic space"/>
    <property type="evidence" value="ECO:0007669"/>
    <property type="project" value="TreeGrafter"/>
</dbReference>
<keyword evidence="8" id="KW-1185">Reference proteome</keyword>
<dbReference type="Pfam" id="PF01497">
    <property type="entry name" value="Peripla_BP_2"/>
    <property type="match status" value="1"/>
</dbReference>
<dbReference type="PRINTS" id="PR01715">
    <property type="entry name" value="FERRIBNDNGPP"/>
</dbReference>
<dbReference type="PANTHER" id="PTHR30532:SF1">
    <property type="entry name" value="IRON(3+)-HYDROXAMATE-BINDING PROTEIN FHUD"/>
    <property type="match status" value="1"/>
</dbReference>
<dbReference type="KEGG" id="bgp:BGL_2c16960"/>
<dbReference type="InterPro" id="IPR006311">
    <property type="entry name" value="TAT_signal"/>
</dbReference>
<keyword evidence="4" id="KW-0406">Ion transport</keyword>
<keyword evidence="4" id="KW-0410">Iron transport</keyword>
<evidence type="ECO:0000256" key="3">
    <source>
        <dbReference type="ARBA" id="ARBA00022448"/>
    </source>
</evidence>
<dbReference type="PANTHER" id="PTHR30532">
    <property type="entry name" value="IRON III DICITRATE-BINDING PERIPLASMIC PROTEIN"/>
    <property type="match status" value="1"/>
</dbReference>
<dbReference type="CDD" id="cd01146">
    <property type="entry name" value="FhuD"/>
    <property type="match status" value="1"/>
</dbReference>
<gene>
    <name evidence="7" type="ORF">BGL_2c16960</name>
</gene>